<organism evidence="2 3">
    <name type="scientific">Streptomyces caelestis</name>
    <dbReference type="NCBI Taxonomy" id="36816"/>
    <lineage>
        <taxon>Bacteria</taxon>
        <taxon>Bacillati</taxon>
        <taxon>Actinomycetota</taxon>
        <taxon>Actinomycetes</taxon>
        <taxon>Kitasatosporales</taxon>
        <taxon>Streptomycetaceae</taxon>
        <taxon>Streptomyces</taxon>
    </lineage>
</organism>
<feature type="region of interest" description="Disordered" evidence="1">
    <location>
        <begin position="69"/>
        <end position="88"/>
    </location>
</feature>
<comment type="caution">
    <text evidence="2">The sequence shown here is derived from an EMBL/GenBank/DDBJ whole genome shotgun (WGS) entry which is preliminary data.</text>
</comment>
<gene>
    <name evidence="2" type="ORF">HDA41_000078</name>
</gene>
<keyword evidence="3" id="KW-1185">Reference proteome</keyword>
<dbReference type="RefSeq" id="WP_221511375.1">
    <property type="nucleotide sequence ID" value="NZ_JACHNE010000001.1"/>
</dbReference>
<sequence length="101" mass="11376">MVDDLLEARLQAVHVPEVGDDRVELFAVFLKDVQLARIAHRQATTPHQTFPMSEADVDQWREQFQVPDADELDGGEIPSPPAGWPGWAEWAVDHWPSCTDS</sequence>
<proteinExistence type="predicted"/>
<evidence type="ECO:0000313" key="2">
    <source>
        <dbReference type="EMBL" id="MBB5792114.1"/>
    </source>
</evidence>
<name>A0A7W9GYK4_9ACTN</name>
<evidence type="ECO:0000256" key="1">
    <source>
        <dbReference type="SAM" id="MobiDB-lite"/>
    </source>
</evidence>
<reference evidence="2 3" key="1">
    <citation type="submission" date="2020-08" db="EMBL/GenBank/DDBJ databases">
        <title>Sequencing the genomes of 1000 actinobacteria strains.</title>
        <authorList>
            <person name="Klenk H.-P."/>
        </authorList>
    </citation>
    <scope>NUCLEOTIDE SEQUENCE [LARGE SCALE GENOMIC DNA]</scope>
    <source>
        <strain evidence="2 3">DSM 40084</strain>
    </source>
</reference>
<dbReference type="AlphaFoldDB" id="A0A7W9GYK4"/>
<protein>
    <submittedName>
        <fullName evidence="2">Uncharacterized protein</fullName>
    </submittedName>
</protein>
<dbReference type="Proteomes" id="UP000590647">
    <property type="component" value="Unassembled WGS sequence"/>
</dbReference>
<dbReference type="EMBL" id="JACHNE010000001">
    <property type="protein sequence ID" value="MBB5792114.1"/>
    <property type="molecule type" value="Genomic_DNA"/>
</dbReference>
<evidence type="ECO:0000313" key="3">
    <source>
        <dbReference type="Proteomes" id="UP000590647"/>
    </source>
</evidence>
<accession>A0A7W9GYK4</accession>